<protein>
    <recommendedName>
        <fullName evidence="3">MAD2L1-binding protein</fullName>
    </recommendedName>
</protein>
<dbReference type="PANTHER" id="PTHR15681:SF1">
    <property type="entry name" value="MAD2L1-BINDING PROTEIN"/>
    <property type="match status" value="1"/>
</dbReference>
<dbReference type="EMBL" id="OU963869">
    <property type="protein sequence ID" value="CAH0394277.1"/>
    <property type="molecule type" value="Genomic_DNA"/>
</dbReference>
<organism evidence="1 2">
    <name type="scientific">Bemisia tabaci</name>
    <name type="common">Sweetpotato whitefly</name>
    <name type="synonym">Aleurodes tabaci</name>
    <dbReference type="NCBI Taxonomy" id="7038"/>
    <lineage>
        <taxon>Eukaryota</taxon>
        <taxon>Metazoa</taxon>
        <taxon>Ecdysozoa</taxon>
        <taxon>Arthropoda</taxon>
        <taxon>Hexapoda</taxon>
        <taxon>Insecta</taxon>
        <taxon>Pterygota</taxon>
        <taxon>Neoptera</taxon>
        <taxon>Paraneoptera</taxon>
        <taxon>Hemiptera</taxon>
        <taxon>Sternorrhyncha</taxon>
        <taxon>Aleyrodoidea</taxon>
        <taxon>Aleyrodidae</taxon>
        <taxon>Aleyrodinae</taxon>
        <taxon>Bemisia</taxon>
    </lineage>
</organism>
<dbReference type="AlphaFoldDB" id="A0A9P0F9U2"/>
<sequence>MKSPSVEIGVQLTDVFTQSLCSELIVEIVKFIIYQKQLIPFPLDHLKLCIARRKSIEDTRIDQTSSRDNQTGSTYLVEKHLKKTVDSLDLLDSMFKSIISEIESCDSNDLKEVLLVLGATILSPQNVFRIKIPQIEKLHSDKYHPPRKQLFNVLRSLVGTSNFADLMCKEISSKNLFIFLKLNASYCVKSSHLLPKENFSLPLRAQESIINILTSDGSSADCCCSGIKIFNDSNVETSPARAGSDNSATTLDISNESLTSWYQFKSPFVGFKDEKVNGVSIVNLWMKS</sequence>
<reference evidence="1" key="1">
    <citation type="submission" date="2021-12" db="EMBL/GenBank/DDBJ databases">
        <authorList>
            <person name="King R."/>
        </authorList>
    </citation>
    <scope>NUCLEOTIDE SEQUENCE</scope>
</reference>
<evidence type="ECO:0000313" key="1">
    <source>
        <dbReference type="EMBL" id="CAH0394277.1"/>
    </source>
</evidence>
<evidence type="ECO:0000313" key="2">
    <source>
        <dbReference type="Proteomes" id="UP001152759"/>
    </source>
</evidence>
<dbReference type="GO" id="GO:0007096">
    <property type="term" value="P:regulation of exit from mitosis"/>
    <property type="evidence" value="ECO:0007669"/>
    <property type="project" value="InterPro"/>
</dbReference>
<dbReference type="InterPro" id="IPR009511">
    <property type="entry name" value="MAD1/Cdc20-bound-Mad2-bd"/>
</dbReference>
<dbReference type="OrthoDB" id="6334764at2759"/>
<dbReference type="PANTHER" id="PTHR15681">
    <property type="entry name" value="MAD2L1-BINDING PROTEIN"/>
    <property type="match status" value="1"/>
</dbReference>
<dbReference type="Pfam" id="PF06581">
    <property type="entry name" value="p31comet"/>
    <property type="match status" value="1"/>
</dbReference>
<keyword evidence="2" id="KW-1185">Reference proteome</keyword>
<proteinExistence type="predicted"/>
<dbReference type="InterPro" id="IPR053729">
    <property type="entry name" value="MAD2L1BP_domain_sf"/>
</dbReference>
<gene>
    <name evidence="1" type="ORF">BEMITA_LOCUS12597</name>
</gene>
<dbReference type="Gene3D" id="3.30.900.20">
    <property type="match status" value="1"/>
</dbReference>
<evidence type="ECO:0008006" key="3">
    <source>
        <dbReference type="Google" id="ProtNLM"/>
    </source>
</evidence>
<dbReference type="Proteomes" id="UP001152759">
    <property type="component" value="Chromosome 8"/>
</dbReference>
<dbReference type="KEGG" id="btab:109034123"/>
<accession>A0A9P0F9U2</accession>
<name>A0A9P0F9U2_BEMTA</name>
<dbReference type="GO" id="GO:0005634">
    <property type="term" value="C:nucleus"/>
    <property type="evidence" value="ECO:0007669"/>
    <property type="project" value="InterPro"/>
</dbReference>